<organism evidence="13 14">
    <name type="scientific">Henriciella pelagia</name>
    <dbReference type="NCBI Taxonomy" id="1977912"/>
    <lineage>
        <taxon>Bacteria</taxon>
        <taxon>Pseudomonadati</taxon>
        <taxon>Pseudomonadota</taxon>
        <taxon>Alphaproteobacteria</taxon>
        <taxon>Hyphomonadales</taxon>
        <taxon>Hyphomonadaceae</taxon>
        <taxon>Henriciella</taxon>
    </lineage>
</organism>
<reference evidence="14" key="1">
    <citation type="journal article" date="2019" name="Int. J. Syst. Evol. Microbiol.">
        <title>The Global Catalogue of Microorganisms (GCM) 10K type strain sequencing project: providing services to taxonomists for standard genome sequencing and annotation.</title>
        <authorList>
            <consortium name="The Broad Institute Genomics Platform"/>
            <consortium name="The Broad Institute Genome Sequencing Center for Infectious Disease"/>
            <person name="Wu L."/>
            <person name="Ma J."/>
        </authorList>
    </citation>
    <scope>NUCLEOTIDE SEQUENCE [LARGE SCALE GENOMIC DNA]</scope>
    <source>
        <strain evidence="14">CGMCC 1.15928</strain>
    </source>
</reference>
<evidence type="ECO:0000256" key="4">
    <source>
        <dbReference type="ARBA" id="ARBA00022692"/>
    </source>
</evidence>
<dbReference type="RefSeq" id="WP_084394318.1">
    <property type="nucleotide sequence ID" value="NZ_BMKF01000001.1"/>
</dbReference>
<evidence type="ECO:0000256" key="10">
    <source>
        <dbReference type="RuleBase" id="RU000537"/>
    </source>
</evidence>
<comment type="caution">
    <text evidence="9">Lacks conserved residue(s) required for the propagation of feature annotation.</text>
</comment>
<evidence type="ECO:0000256" key="2">
    <source>
        <dbReference type="ARBA" id="ARBA00005751"/>
    </source>
</evidence>
<dbReference type="Gene3D" id="1.10.3370.10">
    <property type="entry name" value="SecY subunit domain"/>
    <property type="match status" value="1"/>
</dbReference>
<keyword evidence="8 9" id="KW-0472">Membrane</keyword>
<keyword evidence="3 9" id="KW-0813">Transport</keyword>
<evidence type="ECO:0000313" key="13">
    <source>
        <dbReference type="EMBL" id="GGB62526.1"/>
    </source>
</evidence>
<evidence type="ECO:0000313" key="14">
    <source>
        <dbReference type="Proteomes" id="UP000628854"/>
    </source>
</evidence>
<dbReference type="Proteomes" id="UP000628854">
    <property type="component" value="Unassembled WGS sequence"/>
</dbReference>
<comment type="function">
    <text evidence="9 10">The central subunit of the protein translocation channel SecYEG. Consists of two halves formed by TMs 1-5 and 6-10. These two domains form a lateral gate at the front which open onto the bilayer between TMs 2 and 7, and are clamped together by SecE at the back. The channel is closed by both a pore ring composed of hydrophobic SecY resides and a short helix (helix 2A) on the extracellular side of the membrane which forms a plug. The plug probably moves laterally to allow the channel to open. The ring and the pore may move independently.</text>
</comment>
<dbReference type="InterPro" id="IPR023201">
    <property type="entry name" value="SecY_dom_sf"/>
</dbReference>
<keyword evidence="14" id="KW-1185">Reference proteome</keyword>
<evidence type="ECO:0000256" key="8">
    <source>
        <dbReference type="ARBA" id="ARBA00023136"/>
    </source>
</evidence>
<comment type="subcellular location">
    <subcellularLocation>
        <location evidence="9">Cell membrane</location>
        <topology evidence="9">Multi-pass membrane protein</topology>
    </subcellularLocation>
    <subcellularLocation>
        <location evidence="1 11">Membrane</location>
        <topology evidence="1 11">Multi-pass membrane protein</topology>
    </subcellularLocation>
</comment>
<proteinExistence type="inferred from homology"/>
<dbReference type="Pfam" id="PF00344">
    <property type="entry name" value="SecY"/>
    <property type="match status" value="1"/>
</dbReference>
<dbReference type="InterPro" id="IPR030659">
    <property type="entry name" value="SecY_CS"/>
</dbReference>
<evidence type="ECO:0000256" key="1">
    <source>
        <dbReference type="ARBA" id="ARBA00004141"/>
    </source>
</evidence>
<evidence type="ECO:0000256" key="12">
    <source>
        <dbReference type="RuleBase" id="RU004349"/>
    </source>
</evidence>
<feature type="transmembrane region" description="Helical" evidence="9">
    <location>
        <begin position="186"/>
        <end position="208"/>
    </location>
</feature>
<dbReference type="EMBL" id="BMKF01000001">
    <property type="protein sequence ID" value="GGB62526.1"/>
    <property type="molecule type" value="Genomic_DNA"/>
</dbReference>
<dbReference type="HAMAP" id="MF_01465">
    <property type="entry name" value="SecY"/>
    <property type="match status" value="1"/>
</dbReference>
<comment type="caution">
    <text evidence="13">The sequence shown here is derived from an EMBL/GenBank/DDBJ whole genome shotgun (WGS) entry which is preliminary data.</text>
</comment>
<feature type="transmembrane region" description="Helical" evidence="9">
    <location>
        <begin position="274"/>
        <end position="293"/>
    </location>
</feature>
<dbReference type="InterPro" id="IPR002208">
    <property type="entry name" value="SecY/SEC61-alpha"/>
</dbReference>
<evidence type="ECO:0000256" key="5">
    <source>
        <dbReference type="ARBA" id="ARBA00022927"/>
    </source>
</evidence>
<evidence type="ECO:0000256" key="7">
    <source>
        <dbReference type="ARBA" id="ARBA00023010"/>
    </source>
</evidence>
<dbReference type="PROSITE" id="PS00756">
    <property type="entry name" value="SECY_2"/>
    <property type="match status" value="1"/>
</dbReference>
<keyword evidence="9" id="KW-1003">Cell membrane</keyword>
<evidence type="ECO:0000256" key="6">
    <source>
        <dbReference type="ARBA" id="ARBA00022989"/>
    </source>
</evidence>
<feature type="transmembrane region" description="Helical" evidence="9">
    <location>
        <begin position="126"/>
        <end position="148"/>
    </location>
</feature>
<keyword evidence="4 9" id="KW-0812">Transmembrane</keyword>
<dbReference type="PANTHER" id="PTHR10906">
    <property type="entry name" value="SECY/SEC61-ALPHA FAMILY MEMBER"/>
    <property type="match status" value="1"/>
</dbReference>
<dbReference type="InterPro" id="IPR026593">
    <property type="entry name" value="SecY"/>
</dbReference>
<feature type="transmembrane region" description="Helical" evidence="9">
    <location>
        <begin position="407"/>
        <end position="427"/>
    </location>
</feature>
<dbReference type="SUPFAM" id="SSF103491">
    <property type="entry name" value="Preprotein translocase SecY subunit"/>
    <property type="match status" value="1"/>
</dbReference>
<accession>A0ABQ1J8A7</accession>
<keyword evidence="5 9" id="KW-0653">Protein transport</keyword>
<feature type="transmembrane region" description="Helical" evidence="9">
    <location>
        <begin position="27"/>
        <end position="45"/>
    </location>
</feature>
<gene>
    <name evidence="13" type="primary">prlA</name>
    <name evidence="9" type="synonym">secY</name>
    <name evidence="13" type="ORF">GCM10011503_08970</name>
</gene>
<dbReference type="NCBIfam" id="TIGR00967">
    <property type="entry name" value="3a0501s007"/>
    <property type="match status" value="1"/>
</dbReference>
<feature type="transmembrane region" description="Helical" evidence="9">
    <location>
        <begin position="324"/>
        <end position="346"/>
    </location>
</feature>
<evidence type="ECO:0000256" key="11">
    <source>
        <dbReference type="RuleBase" id="RU003484"/>
    </source>
</evidence>
<name>A0ABQ1J8A7_9PROT</name>
<feature type="transmembrane region" description="Helical" evidence="9">
    <location>
        <begin position="154"/>
        <end position="174"/>
    </location>
</feature>
<dbReference type="PRINTS" id="PR00303">
    <property type="entry name" value="SECYTRNLCASE"/>
</dbReference>
<comment type="similarity">
    <text evidence="2 9 12">Belongs to the SecY/SEC61-alpha family.</text>
</comment>
<evidence type="ECO:0000256" key="9">
    <source>
        <dbReference type="HAMAP-Rule" id="MF_01465"/>
    </source>
</evidence>
<keyword evidence="7 9" id="KW-0811">Translocation</keyword>
<dbReference type="PROSITE" id="PS00755">
    <property type="entry name" value="SECY_1"/>
    <property type="match status" value="1"/>
</dbReference>
<dbReference type="PIRSF" id="PIRSF004557">
    <property type="entry name" value="SecY"/>
    <property type="match status" value="1"/>
</dbReference>
<comment type="subunit">
    <text evidence="9">Component of the Sec protein translocase complex. Heterotrimer consisting of SecY, SecE and SecG subunits. The heterotrimers can form oligomers, although 1 heterotrimer is thought to be able to translocate proteins. Interacts with the ribosome. Interacts with SecDF, and other proteins may be involved. Interacts with SecA.</text>
</comment>
<evidence type="ECO:0000256" key="3">
    <source>
        <dbReference type="ARBA" id="ARBA00022448"/>
    </source>
</evidence>
<sequence>MATAAEQMARNMNFGTFAKAKDLQARILFTLFILVLYRLGTFIPVPGVDPNQFAQFFQQQQGGMLGSLNMFAGGAVERMSVFALNVMPYITASIIVQMMTSAVPSLEKLKKEGESGRKQINQYTRYLTVGFAFFQGFGIAMGLSGVAYEGIATWFFVLTAVTTFVGGTMFLMWMGEQITARGIGNGISLIIFAGIIAEMPKAIVNLFAGGREQGVNVVFVALVLLLVIALVLFIVFIERSQRRVLIQYPKRQVGNQMQQGQSSFMPLKLNTSGVIPPIFAIAILMLPMTAVGLTGGNTMAPGTGVEQGPGIIQWLALHFSPGSWTYIITYGVLVAFFCFFYTSIMFNPQETADNLRKYGGFVPGIRPGKNTAAYFDYVLTRLTTIGAIYLVFVCLLPEVLRRYVPEIPFYIGGTSLLIVVSVTMDTVTQIQSHLIAHQYEGLIKKSRLGGKRRR</sequence>
<feature type="transmembrane region" description="Helical" evidence="9">
    <location>
        <begin position="374"/>
        <end position="395"/>
    </location>
</feature>
<keyword evidence="6 9" id="KW-1133">Transmembrane helix</keyword>
<feature type="transmembrane region" description="Helical" evidence="9">
    <location>
        <begin position="214"/>
        <end position="237"/>
    </location>
</feature>
<protein>
    <recommendedName>
        <fullName evidence="9 10">Protein translocase subunit SecY</fullName>
    </recommendedName>
</protein>